<dbReference type="SUPFAM" id="SSF54495">
    <property type="entry name" value="UBC-like"/>
    <property type="match status" value="1"/>
</dbReference>
<comment type="similarity">
    <text evidence="14">Belongs to the RBR family. RNF14 subfamily.</text>
</comment>
<comment type="subcellular location">
    <subcellularLocation>
        <location evidence="2">Membrane</location>
        <topology evidence="2">Single-pass membrane protein</topology>
    </subcellularLocation>
</comment>
<dbReference type="PROSITE" id="PS50089">
    <property type="entry name" value="ZF_RING_2"/>
    <property type="match status" value="1"/>
</dbReference>
<dbReference type="FunFam" id="3.30.40.10:FF:000051">
    <property type="entry name" value="RBR-type E3 ubiquitin transferase"/>
    <property type="match status" value="1"/>
</dbReference>
<dbReference type="InterPro" id="IPR017907">
    <property type="entry name" value="Znf_RING_CS"/>
</dbReference>
<dbReference type="CDD" id="cd20354">
    <property type="entry name" value="Rcat_RBR_RNF14"/>
    <property type="match status" value="1"/>
</dbReference>
<dbReference type="InterPro" id="IPR047548">
    <property type="entry name" value="Rcat_RBR_RNF14"/>
</dbReference>
<proteinExistence type="inferred from homology"/>
<evidence type="ECO:0000256" key="11">
    <source>
        <dbReference type="ARBA" id="ARBA00022833"/>
    </source>
</evidence>
<comment type="catalytic activity">
    <reaction evidence="1">
        <text>[E2 ubiquitin-conjugating enzyme]-S-ubiquitinyl-L-cysteine + [acceptor protein]-L-lysine = [E2 ubiquitin-conjugating enzyme]-L-cysteine + [acceptor protein]-N(6)-ubiquitinyl-L-lysine.</text>
        <dbReference type="EC" id="2.3.2.31"/>
    </reaction>
</comment>
<evidence type="ECO:0000256" key="3">
    <source>
        <dbReference type="ARBA" id="ARBA00004906"/>
    </source>
</evidence>
<name>A0A165PDI5_EXIGL</name>
<feature type="domain" description="RWD" evidence="17">
    <location>
        <begin position="15"/>
        <end position="140"/>
    </location>
</feature>
<dbReference type="EMBL" id="KV425890">
    <property type="protein sequence ID" value="KZW02015.1"/>
    <property type="molecule type" value="Genomic_DNA"/>
</dbReference>
<dbReference type="GO" id="GO:0008270">
    <property type="term" value="F:zinc ion binding"/>
    <property type="evidence" value="ECO:0007669"/>
    <property type="project" value="UniProtKB-KW"/>
</dbReference>
<evidence type="ECO:0000256" key="7">
    <source>
        <dbReference type="ARBA" id="ARBA00022723"/>
    </source>
</evidence>
<dbReference type="PROSITE" id="PS00518">
    <property type="entry name" value="ZF_RING_1"/>
    <property type="match status" value="1"/>
</dbReference>
<dbReference type="SMART" id="SM00647">
    <property type="entry name" value="IBR"/>
    <property type="match status" value="2"/>
</dbReference>
<keyword evidence="20" id="KW-1185">Reference proteome</keyword>
<organism evidence="19 20">
    <name type="scientific">Exidia glandulosa HHB12029</name>
    <dbReference type="NCBI Taxonomy" id="1314781"/>
    <lineage>
        <taxon>Eukaryota</taxon>
        <taxon>Fungi</taxon>
        <taxon>Dikarya</taxon>
        <taxon>Basidiomycota</taxon>
        <taxon>Agaricomycotina</taxon>
        <taxon>Agaricomycetes</taxon>
        <taxon>Auriculariales</taxon>
        <taxon>Exidiaceae</taxon>
        <taxon>Exidia</taxon>
    </lineage>
</organism>
<keyword evidence="6" id="KW-0812">Transmembrane</keyword>
<dbReference type="PANTHER" id="PTHR11685">
    <property type="entry name" value="RBR FAMILY RING FINGER AND IBR DOMAIN-CONTAINING"/>
    <property type="match status" value="1"/>
</dbReference>
<dbReference type="Pfam" id="PF13445">
    <property type="entry name" value="zf-RING_UBOX"/>
    <property type="match status" value="1"/>
</dbReference>
<evidence type="ECO:0000259" key="17">
    <source>
        <dbReference type="PROSITE" id="PS50908"/>
    </source>
</evidence>
<dbReference type="Gene3D" id="3.30.40.10">
    <property type="entry name" value="Zinc/RING finger domain, C3HC4 (zinc finger)"/>
    <property type="match status" value="1"/>
</dbReference>
<dbReference type="PROSITE" id="PS51873">
    <property type="entry name" value="TRIAD"/>
    <property type="match status" value="1"/>
</dbReference>
<dbReference type="SUPFAM" id="SSF57850">
    <property type="entry name" value="RING/U-box"/>
    <property type="match status" value="3"/>
</dbReference>
<dbReference type="GO" id="GO:0005737">
    <property type="term" value="C:cytoplasm"/>
    <property type="evidence" value="ECO:0007669"/>
    <property type="project" value="UniProtKB-ARBA"/>
</dbReference>
<keyword evidence="5" id="KW-0808">Transferase</keyword>
<dbReference type="Gene3D" id="3.10.110.10">
    <property type="entry name" value="Ubiquitin Conjugating Enzyme"/>
    <property type="match status" value="1"/>
</dbReference>
<gene>
    <name evidence="19" type="ORF">EXIGLDRAFT_760243</name>
</gene>
<dbReference type="FunCoup" id="A0A165PDI5">
    <property type="interactions" value="152"/>
</dbReference>
<dbReference type="InterPro" id="IPR002867">
    <property type="entry name" value="IBR_dom"/>
</dbReference>
<accession>A0A165PDI5</accession>
<evidence type="ECO:0000256" key="12">
    <source>
        <dbReference type="ARBA" id="ARBA00022989"/>
    </source>
</evidence>
<feature type="domain" description="RING-type" evidence="18">
    <location>
        <begin position="179"/>
        <end position="436"/>
    </location>
</feature>
<dbReference type="OrthoDB" id="1431934at2759"/>
<evidence type="ECO:0000256" key="1">
    <source>
        <dbReference type="ARBA" id="ARBA00001798"/>
    </source>
</evidence>
<evidence type="ECO:0000313" key="20">
    <source>
        <dbReference type="Proteomes" id="UP000077266"/>
    </source>
</evidence>
<keyword evidence="11" id="KW-0862">Zinc</keyword>
<keyword evidence="8" id="KW-0677">Repeat</keyword>
<evidence type="ECO:0000313" key="19">
    <source>
        <dbReference type="EMBL" id="KZW02015.1"/>
    </source>
</evidence>
<dbReference type="InterPro" id="IPR013083">
    <property type="entry name" value="Znf_RING/FYVE/PHD"/>
</dbReference>
<keyword evidence="12" id="KW-1133">Transmembrane helix</keyword>
<evidence type="ECO:0000256" key="14">
    <source>
        <dbReference type="ARBA" id="ARBA00044508"/>
    </source>
</evidence>
<dbReference type="InterPro" id="IPR027370">
    <property type="entry name" value="Znf-RING_euk"/>
</dbReference>
<evidence type="ECO:0000259" key="18">
    <source>
        <dbReference type="PROSITE" id="PS51873"/>
    </source>
</evidence>
<evidence type="ECO:0000256" key="6">
    <source>
        <dbReference type="ARBA" id="ARBA00022692"/>
    </source>
</evidence>
<reference evidence="19 20" key="1">
    <citation type="journal article" date="2016" name="Mol. Biol. Evol.">
        <title>Comparative Genomics of Early-Diverging Mushroom-Forming Fungi Provides Insights into the Origins of Lignocellulose Decay Capabilities.</title>
        <authorList>
            <person name="Nagy L.G."/>
            <person name="Riley R."/>
            <person name="Tritt A."/>
            <person name="Adam C."/>
            <person name="Daum C."/>
            <person name="Floudas D."/>
            <person name="Sun H."/>
            <person name="Yadav J.S."/>
            <person name="Pangilinan J."/>
            <person name="Larsson K.H."/>
            <person name="Matsuura K."/>
            <person name="Barry K."/>
            <person name="Labutti K."/>
            <person name="Kuo R."/>
            <person name="Ohm R.A."/>
            <person name="Bhattacharya S.S."/>
            <person name="Shirouzu T."/>
            <person name="Yoshinaga Y."/>
            <person name="Martin F.M."/>
            <person name="Grigoriev I.V."/>
            <person name="Hibbett D.S."/>
        </authorList>
    </citation>
    <scope>NUCLEOTIDE SEQUENCE [LARGE SCALE GENOMIC DNA]</scope>
    <source>
        <strain evidence="19 20">HHB12029</strain>
    </source>
</reference>
<evidence type="ECO:0000256" key="13">
    <source>
        <dbReference type="ARBA" id="ARBA00023136"/>
    </source>
</evidence>
<dbReference type="CDD" id="cd23134">
    <property type="entry name" value="RING-HC_ITT1-like"/>
    <property type="match status" value="1"/>
</dbReference>
<evidence type="ECO:0000256" key="2">
    <source>
        <dbReference type="ARBA" id="ARBA00004167"/>
    </source>
</evidence>
<evidence type="ECO:0000256" key="5">
    <source>
        <dbReference type="ARBA" id="ARBA00022679"/>
    </source>
</evidence>
<keyword evidence="9 15" id="KW-0863">Zinc-finger</keyword>
<keyword evidence="7" id="KW-0479">Metal-binding</keyword>
<dbReference type="GO" id="GO:0031090">
    <property type="term" value="C:organelle membrane"/>
    <property type="evidence" value="ECO:0007669"/>
    <property type="project" value="UniProtKB-ARBA"/>
</dbReference>
<dbReference type="GO" id="GO:0016567">
    <property type="term" value="P:protein ubiquitination"/>
    <property type="evidence" value="ECO:0007669"/>
    <property type="project" value="InterPro"/>
</dbReference>
<dbReference type="Gene3D" id="1.20.120.1750">
    <property type="match status" value="1"/>
</dbReference>
<dbReference type="SMART" id="SM00591">
    <property type="entry name" value="RWD"/>
    <property type="match status" value="1"/>
</dbReference>
<dbReference type="CDD" id="cd20341">
    <property type="entry name" value="BRcat_RBR_RNF14"/>
    <property type="match status" value="1"/>
</dbReference>
<dbReference type="Pfam" id="PF01485">
    <property type="entry name" value="IBR"/>
    <property type="match status" value="1"/>
</dbReference>
<dbReference type="STRING" id="1314781.A0A165PDI5"/>
<protein>
    <recommendedName>
        <fullName evidence="4">RBR-type E3 ubiquitin transferase</fullName>
        <ecNumber evidence="4">2.3.2.31</ecNumber>
    </recommendedName>
</protein>
<dbReference type="SMART" id="SM00184">
    <property type="entry name" value="RING"/>
    <property type="match status" value="2"/>
</dbReference>
<feature type="domain" description="RING-type" evidence="16">
    <location>
        <begin position="183"/>
        <end position="227"/>
    </location>
</feature>
<evidence type="ECO:0000256" key="9">
    <source>
        <dbReference type="ARBA" id="ARBA00022771"/>
    </source>
</evidence>
<dbReference type="GO" id="GO:0061630">
    <property type="term" value="F:ubiquitin protein ligase activity"/>
    <property type="evidence" value="ECO:0007669"/>
    <property type="project" value="UniProtKB-EC"/>
</dbReference>
<dbReference type="CDD" id="cd23820">
    <property type="entry name" value="RWD_RNF14"/>
    <property type="match status" value="1"/>
</dbReference>
<dbReference type="Pfam" id="PF22191">
    <property type="entry name" value="IBR_1"/>
    <property type="match status" value="1"/>
</dbReference>
<evidence type="ECO:0000259" key="16">
    <source>
        <dbReference type="PROSITE" id="PS50089"/>
    </source>
</evidence>
<dbReference type="InterPro" id="IPR001841">
    <property type="entry name" value="Znf_RING"/>
</dbReference>
<comment type="pathway">
    <text evidence="3">Protein modification; protein ubiquitination.</text>
</comment>
<dbReference type="InParanoid" id="A0A165PDI5"/>
<evidence type="ECO:0000256" key="8">
    <source>
        <dbReference type="ARBA" id="ARBA00022737"/>
    </source>
</evidence>
<dbReference type="Proteomes" id="UP000077266">
    <property type="component" value="Unassembled WGS sequence"/>
</dbReference>
<evidence type="ECO:0000256" key="10">
    <source>
        <dbReference type="ARBA" id="ARBA00022786"/>
    </source>
</evidence>
<dbReference type="InterPro" id="IPR006575">
    <property type="entry name" value="RWD_dom"/>
</dbReference>
<dbReference type="PROSITE" id="PS50908">
    <property type="entry name" value="RWD"/>
    <property type="match status" value="1"/>
</dbReference>
<dbReference type="InterPro" id="IPR016135">
    <property type="entry name" value="UBQ-conjugating_enzyme/RWD"/>
</dbReference>
<dbReference type="InterPro" id="IPR031127">
    <property type="entry name" value="E3_UB_ligase_RBR"/>
</dbReference>
<dbReference type="AlphaFoldDB" id="A0A165PDI5"/>
<keyword evidence="10" id="KW-0833">Ubl conjugation pathway</keyword>
<sequence length="460" mass="51218">MNAEVEEQCAALQEQELEVLQAIYPEAISILAHGELKIEVPIELDSMASVRVVDRSGAQSAASSPIQLSRLPSLLLCLKLPPTYPMAAPPQLDSVYSTHNWLNSELTAKVDQQLCTMWTAGEEGVLDAWIEWIRGGQMLRDIGIRVGDELLVRHPAPHLLAPLLVEYDAKANSDAFDSTAYACSICLNSVKGARCVQLKCSHVFCRDCLHDYWSLAIQEGTVSSVGCADQECVKKGVEAIAEDVRRVVSDDLVERWQWLILKREAERDPTIMSCPMQTCQLPVPRSQGMDPDDSSGWSRFRQCQSCGYSFCSFCKRTWHGPVTACAANTSLAIVTEYMALEEGSPARRAMEVKYGARTLQRLVAAYEEEQANKKYFESETRGCPGCGVSIQKSLGCNHMTCARCGQHFCYLCSEKLVAANPYIHFSTRGQTCYNRLFDEKDILENEWEPVVGFEGLGVWD</sequence>
<keyword evidence="13" id="KW-0472">Membrane</keyword>
<evidence type="ECO:0000256" key="4">
    <source>
        <dbReference type="ARBA" id="ARBA00012251"/>
    </source>
</evidence>
<evidence type="ECO:0000256" key="15">
    <source>
        <dbReference type="PROSITE-ProRule" id="PRU00175"/>
    </source>
</evidence>
<dbReference type="Pfam" id="PF05773">
    <property type="entry name" value="RWD"/>
    <property type="match status" value="1"/>
</dbReference>
<dbReference type="EC" id="2.3.2.31" evidence="4"/>
<dbReference type="InterPro" id="IPR044066">
    <property type="entry name" value="TRIAD_supradom"/>
</dbReference>